<feature type="compositionally biased region" description="Basic and acidic residues" evidence="1">
    <location>
        <begin position="51"/>
        <end position="60"/>
    </location>
</feature>
<evidence type="ECO:0000256" key="1">
    <source>
        <dbReference type="SAM" id="MobiDB-lite"/>
    </source>
</evidence>
<dbReference type="AlphaFoldDB" id="A0AAP0IBM0"/>
<evidence type="ECO:0000313" key="2">
    <source>
        <dbReference type="EMBL" id="KAK9112416.1"/>
    </source>
</evidence>
<organism evidence="2 3">
    <name type="scientific">Stephania cephalantha</name>
    <dbReference type="NCBI Taxonomy" id="152367"/>
    <lineage>
        <taxon>Eukaryota</taxon>
        <taxon>Viridiplantae</taxon>
        <taxon>Streptophyta</taxon>
        <taxon>Embryophyta</taxon>
        <taxon>Tracheophyta</taxon>
        <taxon>Spermatophyta</taxon>
        <taxon>Magnoliopsida</taxon>
        <taxon>Ranunculales</taxon>
        <taxon>Menispermaceae</taxon>
        <taxon>Menispermoideae</taxon>
        <taxon>Cissampelideae</taxon>
        <taxon>Stephania</taxon>
    </lineage>
</organism>
<sequence>MICFSSNVSKHSVYSVYSSMGGPFNTRYPSFGQTNPVRGFWDAEQRIVRKLGGSDEESKSGKSCSNKWRHPHYPHGSGIGIDFSV</sequence>
<dbReference type="EMBL" id="JBBNAG010000008">
    <property type="protein sequence ID" value="KAK9112416.1"/>
    <property type="molecule type" value="Genomic_DNA"/>
</dbReference>
<comment type="caution">
    <text evidence="2">The sequence shown here is derived from an EMBL/GenBank/DDBJ whole genome shotgun (WGS) entry which is preliminary data.</text>
</comment>
<keyword evidence="3" id="KW-1185">Reference proteome</keyword>
<evidence type="ECO:0000313" key="3">
    <source>
        <dbReference type="Proteomes" id="UP001419268"/>
    </source>
</evidence>
<gene>
    <name evidence="2" type="ORF">Scep_019935</name>
</gene>
<feature type="region of interest" description="Disordered" evidence="1">
    <location>
        <begin position="51"/>
        <end position="85"/>
    </location>
</feature>
<dbReference type="Proteomes" id="UP001419268">
    <property type="component" value="Unassembled WGS sequence"/>
</dbReference>
<proteinExistence type="predicted"/>
<name>A0AAP0IBM0_9MAGN</name>
<protein>
    <submittedName>
        <fullName evidence="2">Uncharacterized protein</fullName>
    </submittedName>
</protein>
<accession>A0AAP0IBM0</accession>
<reference evidence="2 3" key="1">
    <citation type="submission" date="2024-01" db="EMBL/GenBank/DDBJ databases">
        <title>Genome assemblies of Stephania.</title>
        <authorList>
            <person name="Yang L."/>
        </authorList>
    </citation>
    <scope>NUCLEOTIDE SEQUENCE [LARGE SCALE GENOMIC DNA]</scope>
    <source>
        <strain evidence="2">JXDWG</strain>
        <tissue evidence="2">Leaf</tissue>
    </source>
</reference>